<dbReference type="OrthoDB" id="9148135at2"/>
<organism evidence="2 3">
    <name type="scientific">Nonomuraea wenchangensis</name>
    <dbReference type="NCBI Taxonomy" id="568860"/>
    <lineage>
        <taxon>Bacteria</taxon>
        <taxon>Bacillati</taxon>
        <taxon>Actinomycetota</taxon>
        <taxon>Actinomycetes</taxon>
        <taxon>Streptosporangiales</taxon>
        <taxon>Streptosporangiaceae</taxon>
        <taxon>Nonomuraea</taxon>
    </lineage>
</organism>
<evidence type="ECO:0000313" key="2">
    <source>
        <dbReference type="EMBL" id="SET09194.1"/>
    </source>
</evidence>
<dbReference type="STRING" id="568860.SAMN05421811_10230"/>
<keyword evidence="3" id="KW-1185">Reference proteome</keyword>
<feature type="region of interest" description="Disordered" evidence="1">
    <location>
        <begin position="243"/>
        <end position="262"/>
    </location>
</feature>
<dbReference type="EMBL" id="FOHX01000002">
    <property type="protein sequence ID" value="SET09194.1"/>
    <property type="molecule type" value="Genomic_DNA"/>
</dbReference>
<proteinExistence type="predicted"/>
<dbReference type="Proteomes" id="UP000199361">
    <property type="component" value="Unassembled WGS sequence"/>
</dbReference>
<sequence>MPLTLRDLNRATLARQLLLRREALDVAPAVRRLVGLQAQQPASPYLALWNRLAGFDPAALDAAFAGGSLVKATLMRITLHVVHADDHPAMHLALRRTLRGSRLGDRRFAETGLTPAEADALVPDLLAFAADRPRTGAEIEAWIAERAPLSPRNVLRVMRSIAPLRHAPTGGAWSFGPRPAYLAARAGSVPGDEDDCLRELVLRYLEAFGPASVLDVAQFAMVHRPRARAALQTLSDRLERLEGPDGTELYDVPGAPRPGGDTPAPPRLMAMWDNLLLAYADRARVIPPAYRKLVIRANGDVLPTLLVDGHVAGVWRPAEGGIEASAFHPLPEETWDGLAAEARELLALLAGRDPRVYLSYARWWGALPAAEVRVLPA</sequence>
<evidence type="ECO:0000256" key="1">
    <source>
        <dbReference type="SAM" id="MobiDB-lite"/>
    </source>
</evidence>
<dbReference type="PANTHER" id="PTHR38479:SF2">
    <property type="entry name" value="WINGED HELIX DNA-BINDING DOMAIN-CONTAINING PROTEIN"/>
    <property type="match status" value="1"/>
</dbReference>
<gene>
    <name evidence="2" type="ORF">SAMN05421811_10230</name>
</gene>
<accession>A0A1I0BS56</accession>
<name>A0A1I0BS56_9ACTN</name>
<reference evidence="2 3" key="1">
    <citation type="submission" date="2016-10" db="EMBL/GenBank/DDBJ databases">
        <authorList>
            <person name="de Groot N.N."/>
        </authorList>
    </citation>
    <scope>NUCLEOTIDE SEQUENCE [LARGE SCALE GENOMIC DNA]</scope>
    <source>
        <strain evidence="2 3">CGMCC 4.5598</strain>
    </source>
</reference>
<dbReference type="GO" id="GO:0003677">
    <property type="term" value="F:DNA binding"/>
    <property type="evidence" value="ECO:0007669"/>
    <property type="project" value="UniProtKB-KW"/>
</dbReference>
<dbReference type="AlphaFoldDB" id="A0A1I0BS56"/>
<dbReference type="PANTHER" id="PTHR38479">
    <property type="entry name" value="LMO0824 PROTEIN"/>
    <property type="match status" value="1"/>
</dbReference>
<keyword evidence="2" id="KW-0238">DNA-binding</keyword>
<dbReference type="Pfam" id="PF06224">
    <property type="entry name" value="AlkZ-like"/>
    <property type="match status" value="1"/>
</dbReference>
<protein>
    <submittedName>
        <fullName evidence="2">Winged helix DNA-binding domain-containing protein</fullName>
    </submittedName>
</protein>
<dbReference type="InterPro" id="IPR009351">
    <property type="entry name" value="AlkZ-like"/>
</dbReference>
<dbReference type="RefSeq" id="WP_091077293.1">
    <property type="nucleotide sequence ID" value="NZ_FOHX01000002.1"/>
</dbReference>
<evidence type="ECO:0000313" key="3">
    <source>
        <dbReference type="Proteomes" id="UP000199361"/>
    </source>
</evidence>